<dbReference type="EMBL" id="ML993605">
    <property type="protein sequence ID" value="KAF2164235.1"/>
    <property type="molecule type" value="Genomic_DNA"/>
</dbReference>
<name>A0A6A6CB26_ZASCE</name>
<feature type="region of interest" description="Disordered" evidence="1">
    <location>
        <begin position="760"/>
        <end position="811"/>
    </location>
</feature>
<dbReference type="PANTHER" id="PTHR40788">
    <property type="entry name" value="CLR5 DOMAIN-CONTAINING PROTEIN-RELATED"/>
    <property type="match status" value="1"/>
</dbReference>
<dbReference type="PANTHER" id="PTHR40788:SF2">
    <property type="entry name" value="CLR5 DOMAIN-CONTAINING PROTEIN"/>
    <property type="match status" value="1"/>
</dbReference>
<evidence type="ECO:0000256" key="1">
    <source>
        <dbReference type="SAM" id="MobiDB-lite"/>
    </source>
</evidence>
<dbReference type="AlphaFoldDB" id="A0A6A6CB26"/>
<dbReference type="Proteomes" id="UP000799537">
    <property type="component" value="Unassembled WGS sequence"/>
</dbReference>
<proteinExistence type="predicted"/>
<sequence>MVSCFRMRPSEQRDSSYVYQFCRKRQQSSGRQYFVRDSTNIRHICKPCNQYGPCRFCSTIPMAPVTRANDKDEPSFPRRVDPKTGFSPDFHFSNRCSLEDCFICEDSYAQEPCFMPQRRYDSRLSDEEAKAVIQGHIKCIDESFAELSTILSSHGDNIMSMWTKTKDKKKRETLVHSALPDGYPTEKWILLFAYVNHSQKKPSAGDRGKHRQSFLLPFIGREELITDRNKLLRLLDLRTEYPPWQWARMDHAATECGRGTGMLAMRFNETLFSMQENDYGKPVDYEYDMFHRREAVGFPVAEIFLCSIAKLLLEKYAKSEKAKDKSSGNSLWKKQSTDGFSAFAPIKQTLNPHPFYQVINPYEPPLQFDIPAARSILEERQSAGEDELWLLQTDISSAYSRVEDLSRRPPYSVMTEVDRWAHIAQDLCEPLMMKVGSWNRLDSLFHLAEGRMRNSSSESHHELDVLLDWAHTYVQGEVMDHQPHDLSELLLKDVSFVNSFSSKNTSGVKDQSFARTALFVTHYLKQGSHEQSARYYKEQPFTWAVTVIGLATNGLRSSGFLLDLMFSFLNDLVQDGVLKLENESAHVVEAVKTFSATLQLRANLDARRPRFLQLPLDTRRHIRSHVWKKLAPHVSFGKVYQIHGKRATRSLSTKQERTNNFKKAGLLLKQFFDINLSTGTRKRTVEWLEKAEQSKHALDAFWEEIRRMKINEASAGGTVDVTQVKQLPDITLLEHYQENEFLESVRLEKEILKAAQKEAEEKKKQKKMTKPSLKRPVEDQQESQTLWGDEKTSPKRSKAASGKPLKRNQMDEDPIPVLKTVPTATEVQEEPERIEVSPASLRVLARMWPYQSRAFMEERGTIRWKDFQAVMSDLGFQASGVGGSKIAFDSQDKGNNRERRLHSVPEAGVLIEATNLRENCKARLLHANLKACFLQESMGRGAVDN</sequence>
<evidence type="ECO:0008006" key="4">
    <source>
        <dbReference type="Google" id="ProtNLM"/>
    </source>
</evidence>
<organism evidence="2 3">
    <name type="scientific">Zasmidium cellare ATCC 36951</name>
    <dbReference type="NCBI Taxonomy" id="1080233"/>
    <lineage>
        <taxon>Eukaryota</taxon>
        <taxon>Fungi</taxon>
        <taxon>Dikarya</taxon>
        <taxon>Ascomycota</taxon>
        <taxon>Pezizomycotina</taxon>
        <taxon>Dothideomycetes</taxon>
        <taxon>Dothideomycetidae</taxon>
        <taxon>Mycosphaerellales</taxon>
        <taxon>Mycosphaerellaceae</taxon>
        <taxon>Zasmidium</taxon>
    </lineage>
</organism>
<evidence type="ECO:0000313" key="2">
    <source>
        <dbReference type="EMBL" id="KAF2164235.1"/>
    </source>
</evidence>
<reference evidence="2" key="1">
    <citation type="journal article" date="2020" name="Stud. Mycol.">
        <title>101 Dothideomycetes genomes: a test case for predicting lifestyles and emergence of pathogens.</title>
        <authorList>
            <person name="Haridas S."/>
            <person name="Albert R."/>
            <person name="Binder M."/>
            <person name="Bloem J."/>
            <person name="Labutti K."/>
            <person name="Salamov A."/>
            <person name="Andreopoulos B."/>
            <person name="Baker S."/>
            <person name="Barry K."/>
            <person name="Bills G."/>
            <person name="Bluhm B."/>
            <person name="Cannon C."/>
            <person name="Castanera R."/>
            <person name="Culley D."/>
            <person name="Daum C."/>
            <person name="Ezra D."/>
            <person name="Gonzalez J."/>
            <person name="Henrissat B."/>
            <person name="Kuo A."/>
            <person name="Liang C."/>
            <person name="Lipzen A."/>
            <person name="Lutzoni F."/>
            <person name="Magnuson J."/>
            <person name="Mondo S."/>
            <person name="Nolan M."/>
            <person name="Ohm R."/>
            <person name="Pangilinan J."/>
            <person name="Park H.-J."/>
            <person name="Ramirez L."/>
            <person name="Alfaro M."/>
            <person name="Sun H."/>
            <person name="Tritt A."/>
            <person name="Yoshinaga Y."/>
            <person name="Zwiers L.-H."/>
            <person name="Turgeon B."/>
            <person name="Goodwin S."/>
            <person name="Spatafora J."/>
            <person name="Crous P."/>
            <person name="Grigoriev I."/>
        </authorList>
    </citation>
    <scope>NUCLEOTIDE SEQUENCE</scope>
    <source>
        <strain evidence="2">ATCC 36951</strain>
    </source>
</reference>
<accession>A0A6A6CB26</accession>
<dbReference type="OrthoDB" id="3650623at2759"/>
<feature type="compositionally biased region" description="Basic residues" evidence="1">
    <location>
        <begin position="764"/>
        <end position="773"/>
    </location>
</feature>
<gene>
    <name evidence="2" type="ORF">M409DRAFT_56922</name>
</gene>
<dbReference type="RefSeq" id="XP_033665124.1">
    <property type="nucleotide sequence ID" value="XM_033813447.1"/>
</dbReference>
<dbReference type="GeneID" id="54566719"/>
<evidence type="ECO:0000313" key="3">
    <source>
        <dbReference type="Proteomes" id="UP000799537"/>
    </source>
</evidence>
<protein>
    <recommendedName>
        <fullName evidence="4">Clr5 domain-containing protein</fullName>
    </recommendedName>
</protein>
<keyword evidence="3" id="KW-1185">Reference proteome</keyword>